<dbReference type="InterPro" id="IPR029039">
    <property type="entry name" value="Flavoprotein-like_sf"/>
</dbReference>
<protein>
    <submittedName>
        <fullName evidence="1">Flavodoxin family protein</fullName>
    </submittedName>
</protein>
<dbReference type="PROSITE" id="PS50902">
    <property type="entry name" value="FLAVODOXIN_LIKE"/>
    <property type="match status" value="1"/>
</dbReference>
<organism evidence="1">
    <name type="scientific">Vibrio parahaemolyticus</name>
    <dbReference type="NCBI Taxonomy" id="670"/>
    <lineage>
        <taxon>Bacteria</taxon>
        <taxon>Pseudomonadati</taxon>
        <taxon>Pseudomonadota</taxon>
        <taxon>Gammaproteobacteria</taxon>
        <taxon>Vibrionales</taxon>
        <taxon>Vibrionaceae</taxon>
        <taxon>Vibrio</taxon>
    </lineage>
</organism>
<dbReference type="SUPFAM" id="SSF52218">
    <property type="entry name" value="Flavoproteins"/>
    <property type="match status" value="1"/>
</dbReference>
<dbReference type="Gene3D" id="3.40.50.360">
    <property type="match status" value="1"/>
</dbReference>
<reference evidence="1" key="1">
    <citation type="submission" date="2020-01" db="EMBL/GenBank/DDBJ databases">
        <authorList>
            <person name="Wu C."/>
            <person name="Zhao Z."/>
        </authorList>
    </citation>
    <scope>NUCLEOTIDE SEQUENCE</scope>
    <source>
        <strain evidence="1">17802</strain>
    </source>
</reference>
<dbReference type="AlphaFoldDB" id="A0A6H0JIE4"/>
<dbReference type="GO" id="GO:0010181">
    <property type="term" value="F:FMN binding"/>
    <property type="evidence" value="ECO:0007669"/>
    <property type="project" value="InterPro"/>
</dbReference>
<dbReference type="PANTHER" id="PTHR39201:SF1">
    <property type="entry name" value="FLAVODOXIN-LIKE DOMAIN-CONTAINING PROTEIN"/>
    <property type="match status" value="1"/>
</dbReference>
<accession>A0A6H0JIE4</accession>
<evidence type="ECO:0000313" key="1">
    <source>
        <dbReference type="EMBL" id="QIU79644.1"/>
    </source>
</evidence>
<dbReference type="InterPro" id="IPR008254">
    <property type="entry name" value="Flavodoxin/NO_synth"/>
</dbReference>
<name>A0A6H0JIE4_VIBPH</name>
<dbReference type="Pfam" id="PF12682">
    <property type="entry name" value="Flavodoxin_4"/>
    <property type="match status" value="1"/>
</dbReference>
<proteinExistence type="predicted"/>
<dbReference type="RefSeq" id="WP_023584202.1">
    <property type="nucleotide sequence ID" value="NZ_CBCSGT010000010.1"/>
</dbReference>
<dbReference type="PANTHER" id="PTHR39201">
    <property type="entry name" value="EXPORTED PROTEIN-RELATED"/>
    <property type="match status" value="1"/>
</dbReference>
<sequence>MFRWTLIVLFILFVLLMVVALVVTQIENSQYRKHKQKQQHLQHSLTGESKTAIVVFSRSGNTATLSEHIANKTNGHVYEIFAKSYALGIPGWISALKDARSNVAEIVPQHIDLSSYDTVYLGSPIWLYSPAPPIWQFVKDNDLTNKRVILFNSFNSKFEQHFIDEFAALVRAKGATSFEHQYVKRGRMGDQLSTDEMLAAFDHLTPQSISSR</sequence>
<dbReference type="EMBL" id="MN939726">
    <property type="protein sequence ID" value="QIU79644.1"/>
    <property type="molecule type" value="Genomic_DNA"/>
</dbReference>